<sequence>MELAIILMMLLIVVALGAIKLSDGGVAFPFRRKPQLFTPVEHSFLNLIEQAMGREFRIVCRVKLSDIVSVRQSTNKKTASQALSRASSRQLDFVLVDKHDMSPILAIDLVHNQGKEGYKTQRDWFVSGALDAAGVPHARIKVKSGYSVDDIRECLENKLIPYRRVQQKLSQVPTHNPEPTKRPTRPIRSSRAAAA</sequence>
<evidence type="ECO:0000256" key="1">
    <source>
        <dbReference type="SAM" id="MobiDB-lite"/>
    </source>
</evidence>
<keyword evidence="5" id="KW-1185">Reference proteome</keyword>
<evidence type="ECO:0000259" key="2">
    <source>
        <dbReference type="Pfam" id="PF10881"/>
    </source>
</evidence>
<dbReference type="AlphaFoldDB" id="A0A075P2D1"/>
<evidence type="ECO:0000313" key="6">
    <source>
        <dbReference type="Proteomes" id="UP000264779"/>
    </source>
</evidence>
<dbReference type="KEGG" id="aal:EP13_14975"/>
<dbReference type="GeneID" id="78256196"/>
<dbReference type="EMBL" id="CP008849">
    <property type="protein sequence ID" value="AIF99883.1"/>
    <property type="molecule type" value="Genomic_DNA"/>
</dbReference>
<dbReference type="InterPro" id="IPR024402">
    <property type="entry name" value="DUF2726"/>
</dbReference>
<proteinExistence type="predicted"/>
<dbReference type="Proteomes" id="UP000056090">
    <property type="component" value="Chromosome"/>
</dbReference>
<feature type="domain" description="DUF2726" evidence="2">
    <location>
        <begin position="35"/>
        <end position="156"/>
    </location>
</feature>
<dbReference type="EMBL" id="DONK01000045">
    <property type="protein sequence ID" value="HBU50181.1"/>
    <property type="molecule type" value="Genomic_DNA"/>
</dbReference>
<gene>
    <name evidence="4" type="ORF">DEB45_02875</name>
    <name evidence="3" type="ORF">EP13_14975</name>
</gene>
<evidence type="ECO:0000313" key="5">
    <source>
        <dbReference type="Proteomes" id="UP000056090"/>
    </source>
</evidence>
<dbReference type="Proteomes" id="UP000264779">
    <property type="component" value="Unassembled WGS sequence"/>
</dbReference>
<reference evidence="4 6" key="2">
    <citation type="journal article" date="2018" name="Nat. Biotechnol.">
        <title>A standardized bacterial taxonomy based on genome phylogeny substantially revises the tree of life.</title>
        <authorList>
            <person name="Parks D.H."/>
            <person name="Chuvochina M."/>
            <person name="Waite D.W."/>
            <person name="Rinke C."/>
            <person name="Skarshewski A."/>
            <person name="Chaumeil P.A."/>
            <person name="Hugenholtz P."/>
        </authorList>
    </citation>
    <scope>NUCLEOTIDE SEQUENCE [LARGE SCALE GENOMIC DNA]</scope>
    <source>
        <strain evidence="4">UBA11621</strain>
    </source>
</reference>
<accession>A0A075P2D1</accession>
<protein>
    <submittedName>
        <fullName evidence="4">DUF2726 domain-containing protein</fullName>
    </submittedName>
    <submittedName>
        <fullName evidence="3">Putative QueD like protein</fullName>
    </submittedName>
</protein>
<name>A0A075P2D1_9ALTE</name>
<evidence type="ECO:0000313" key="4">
    <source>
        <dbReference type="EMBL" id="HBU50181.1"/>
    </source>
</evidence>
<feature type="region of interest" description="Disordered" evidence="1">
    <location>
        <begin position="167"/>
        <end position="195"/>
    </location>
</feature>
<dbReference type="RefSeq" id="WP_044057934.1">
    <property type="nucleotide sequence ID" value="NZ_CAJXAX010000002.1"/>
</dbReference>
<evidence type="ECO:0000313" key="3">
    <source>
        <dbReference type="EMBL" id="AIF99883.1"/>
    </source>
</evidence>
<dbReference type="eggNOG" id="COG0551">
    <property type="taxonomic scope" value="Bacteria"/>
</dbReference>
<reference evidence="3 5" key="1">
    <citation type="submission" date="2014-06" db="EMBL/GenBank/DDBJ databases">
        <title>Genomes of Alteromonas australica, a world apart.</title>
        <authorList>
            <person name="Gonzaga A."/>
            <person name="Lopez-Perez M."/>
            <person name="Rodriguez-Valera F."/>
        </authorList>
    </citation>
    <scope>NUCLEOTIDE SEQUENCE [LARGE SCALE GENOMIC DNA]</scope>
    <source>
        <strain evidence="3 5">H 17</strain>
    </source>
</reference>
<organism evidence="3 5">
    <name type="scientific">Alteromonas australica</name>
    <dbReference type="NCBI Taxonomy" id="589873"/>
    <lineage>
        <taxon>Bacteria</taxon>
        <taxon>Pseudomonadati</taxon>
        <taxon>Pseudomonadota</taxon>
        <taxon>Gammaproteobacteria</taxon>
        <taxon>Alteromonadales</taxon>
        <taxon>Alteromonadaceae</taxon>
        <taxon>Alteromonas/Salinimonas group</taxon>
        <taxon>Alteromonas</taxon>
    </lineage>
</organism>
<dbReference type="Pfam" id="PF10881">
    <property type="entry name" value="DUF2726"/>
    <property type="match status" value="1"/>
</dbReference>